<protein>
    <recommendedName>
        <fullName evidence="1">FP protein C-terminal domain-containing protein</fullName>
    </recommendedName>
</protein>
<gene>
    <name evidence="2" type="ORF">g.18119</name>
</gene>
<reference evidence="2" key="1">
    <citation type="submission" date="2015-09" db="EMBL/GenBank/DDBJ databases">
        <title>De novo assembly of Pectinophora gossypiella (Pink Bollworm) gut transcriptome.</title>
        <authorList>
            <person name="Tassone E.E."/>
        </authorList>
    </citation>
    <scope>NUCLEOTIDE SEQUENCE</scope>
</reference>
<evidence type="ECO:0000259" key="1">
    <source>
        <dbReference type="Pfam" id="PF25298"/>
    </source>
</evidence>
<feature type="non-terminal residue" evidence="2">
    <location>
        <position position="1"/>
    </location>
</feature>
<dbReference type="AlphaFoldDB" id="A0A1E1WK72"/>
<sequence>VDFLRKQLKGDILLKHREYNNLHADSKLSTITLRLDGPKKPVYISESLTARARRLLALTKEFANSNNYKFFWAKNGKIFLRKKEGDSVIRIDSEEDLQSIARK</sequence>
<feature type="domain" description="FP protein C-terminal" evidence="1">
    <location>
        <begin position="49"/>
        <end position="100"/>
    </location>
</feature>
<organism evidence="2">
    <name type="scientific">Pectinophora gossypiella</name>
    <name type="common">Cotton pink bollworm</name>
    <name type="synonym">Depressaria gossypiella</name>
    <dbReference type="NCBI Taxonomy" id="13191"/>
    <lineage>
        <taxon>Eukaryota</taxon>
        <taxon>Metazoa</taxon>
        <taxon>Ecdysozoa</taxon>
        <taxon>Arthropoda</taxon>
        <taxon>Hexapoda</taxon>
        <taxon>Insecta</taxon>
        <taxon>Pterygota</taxon>
        <taxon>Neoptera</taxon>
        <taxon>Endopterygota</taxon>
        <taxon>Lepidoptera</taxon>
        <taxon>Glossata</taxon>
        <taxon>Ditrysia</taxon>
        <taxon>Gelechioidea</taxon>
        <taxon>Gelechiidae</taxon>
        <taxon>Apatetrinae</taxon>
        <taxon>Pectinophora</taxon>
    </lineage>
</organism>
<name>A0A1E1WK72_PECGO</name>
<evidence type="ECO:0000313" key="2">
    <source>
        <dbReference type="EMBL" id="JAT87403.1"/>
    </source>
</evidence>
<proteinExistence type="predicted"/>
<dbReference type="InterPro" id="IPR057251">
    <property type="entry name" value="FP_C"/>
</dbReference>
<dbReference type="EMBL" id="GDQN01003651">
    <property type="protein sequence ID" value="JAT87403.1"/>
    <property type="molecule type" value="Transcribed_RNA"/>
</dbReference>
<dbReference type="Pfam" id="PF25298">
    <property type="entry name" value="Baculo_FP_2nd"/>
    <property type="match status" value="1"/>
</dbReference>
<accession>A0A1E1WK72</accession>